<dbReference type="PANTHER" id="PTHR19271">
    <property type="entry name" value="CYTOCHROME B"/>
    <property type="match status" value="1"/>
</dbReference>
<dbReference type="HOGENOM" id="CLU_031114_0_1_7"/>
<dbReference type="GO" id="GO:0009055">
    <property type="term" value="F:electron transfer activity"/>
    <property type="evidence" value="ECO:0007669"/>
    <property type="project" value="InterPro"/>
</dbReference>
<dbReference type="InterPro" id="IPR016174">
    <property type="entry name" value="Di-haem_cyt_TM"/>
</dbReference>
<comment type="caution">
    <text evidence="3">The sequence shown here is derived from an EMBL/GenBank/DDBJ whole genome shotgun (WGS) entry which is preliminary data.</text>
</comment>
<reference evidence="3 4" key="1">
    <citation type="journal article" date="2014" name="Nature">
        <title>An environmental bacterial taxon with a large and distinct metabolic repertoire.</title>
        <authorList>
            <person name="Wilson M.C."/>
            <person name="Mori T."/>
            <person name="Ruckert C."/>
            <person name="Uria A.R."/>
            <person name="Helf M.J."/>
            <person name="Takada K."/>
            <person name="Gernert C."/>
            <person name="Steffens U.A."/>
            <person name="Heycke N."/>
            <person name="Schmitt S."/>
            <person name="Rinke C."/>
            <person name="Helfrich E.J."/>
            <person name="Brachmann A.O."/>
            <person name="Gurgui C."/>
            <person name="Wakimoto T."/>
            <person name="Kracht M."/>
            <person name="Crusemann M."/>
            <person name="Hentschel U."/>
            <person name="Abe I."/>
            <person name="Matsunaga S."/>
            <person name="Kalinowski J."/>
            <person name="Takeyama H."/>
            <person name="Piel J."/>
        </authorList>
    </citation>
    <scope>NUCLEOTIDE SEQUENCE [LARGE SCALE GENOMIC DNA]</scope>
    <source>
        <strain evidence="4">TSY1</strain>
    </source>
</reference>
<accession>W4LS45</accession>
<dbReference type="InterPro" id="IPR005797">
    <property type="entry name" value="Cyt_b/b6_N"/>
</dbReference>
<dbReference type="Pfam" id="PF00033">
    <property type="entry name" value="Cytochrome_B"/>
    <property type="match status" value="1"/>
</dbReference>
<feature type="domain" description="Cytochrome b/b6 N-terminal region profile" evidence="2">
    <location>
        <begin position="24"/>
        <end position="256"/>
    </location>
</feature>
<dbReference type="PROSITE" id="PS51002">
    <property type="entry name" value="CYTB_NTER"/>
    <property type="match status" value="1"/>
</dbReference>
<dbReference type="PANTHER" id="PTHR19271:SF16">
    <property type="entry name" value="CYTOCHROME B"/>
    <property type="match status" value="1"/>
</dbReference>
<proteinExistence type="predicted"/>
<keyword evidence="1" id="KW-0812">Transmembrane</keyword>
<dbReference type="GO" id="GO:0016491">
    <property type="term" value="F:oxidoreductase activity"/>
    <property type="evidence" value="ECO:0007669"/>
    <property type="project" value="InterPro"/>
</dbReference>
<organism evidence="3 4">
    <name type="scientific">Entotheonella factor</name>
    <dbReference type="NCBI Taxonomy" id="1429438"/>
    <lineage>
        <taxon>Bacteria</taxon>
        <taxon>Pseudomonadati</taxon>
        <taxon>Nitrospinota/Tectimicrobiota group</taxon>
        <taxon>Candidatus Tectimicrobiota</taxon>
        <taxon>Candidatus Entotheonellia</taxon>
        <taxon>Candidatus Entotheonellales</taxon>
        <taxon>Candidatus Entotheonellaceae</taxon>
        <taxon>Candidatus Entotheonella</taxon>
    </lineage>
</organism>
<dbReference type="GO" id="GO:0016020">
    <property type="term" value="C:membrane"/>
    <property type="evidence" value="ECO:0007669"/>
    <property type="project" value="InterPro"/>
</dbReference>
<protein>
    <submittedName>
        <fullName evidence="3">Cytochrome B6</fullName>
    </submittedName>
</protein>
<feature type="transmembrane region" description="Helical" evidence="1">
    <location>
        <begin position="59"/>
        <end position="85"/>
    </location>
</feature>
<dbReference type="AlphaFoldDB" id="W4LS45"/>
<name>W4LS45_ENTF1</name>
<dbReference type="Proteomes" id="UP000019141">
    <property type="component" value="Unassembled WGS sequence"/>
</dbReference>
<keyword evidence="1" id="KW-1133">Transmembrane helix</keyword>
<feature type="transmembrane region" description="Helical" evidence="1">
    <location>
        <begin position="145"/>
        <end position="165"/>
    </location>
</feature>
<evidence type="ECO:0000256" key="1">
    <source>
        <dbReference type="SAM" id="Phobius"/>
    </source>
</evidence>
<keyword evidence="4" id="KW-1185">Reference proteome</keyword>
<feature type="transmembrane region" description="Helical" evidence="1">
    <location>
        <begin position="225"/>
        <end position="245"/>
    </location>
</feature>
<dbReference type="SUPFAM" id="SSF81342">
    <property type="entry name" value="Transmembrane di-heme cytochromes"/>
    <property type="match status" value="1"/>
</dbReference>
<sequence length="261" mass="30174">MANIFKVAQDAVTENQIWKSIFRHGYAMNRRNRLLMVTNNVFYHILPTKISRYGMRMRFHWGAGIITFYLFMVLTFTGVLLMFYYTPTVPRAYYDLKDLQFVVPFGNLLRNMHRYGAHAMVFMVMVHMARTFYTSSYKPPREYNWVVGVILLTLTFLLSFSGYLLPWDQLAIWAVTVGTNMARATPLLGYEGPFSNLIGLKVNNDVRFALLGGTTVGQATLLRFYVLHCIAFPLATTVFIVVHFWRVRRDGFSGDVPVNDE</sequence>
<dbReference type="EMBL" id="AZHW01000312">
    <property type="protein sequence ID" value="ETX00720.1"/>
    <property type="molecule type" value="Genomic_DNA"/>
</dbReference>
<dbReference type="Gene3D" id="1.20.810.10">
    <property type="entry name" value="Cytochrome Bc1 Complex, Chain C"/>
    <property type="match status" value="1"/>
</dbReference>
<dbReference type="PATRIC" id="fig|1429438.4.peg.2070"/>
<keyword evidence="1" id="KW-0472">Membrane</keyword>
<evidence type="ECO:0000313" key="3">
    <source>
        <dbReference type="EMBL" id="ETX00720.1"/>
    </source>
</evidence>
<dbReference type="InterPro" id="IPR027387">
    <property type="entry name" value="Cytb/b6-like_sf"/>
</dbReference>
<feature type="transmembrane region" description="Helical" evidence="1">
    <location>
        <begin position="115"/>
        <end position="133"/>
    </location>
</feature>
<evidence type="ECO:0000313" key="4">
    <source>
        <dbReference type="Proteomes" id="UP000019141"/>
    </source>
</evidence>
<dbReference type="GO" id="GO:0022904">
    <property type="term" value="P:respiratory electron transport chain"/>
    <property type="evidence" value="ECO:0007669"/>
    <property type="project" value="InterPro"/>
</dbReference>
<evidence type="ECO:0000259" key="2">
    <source>
        <dbReference type="PROSITE" id="PS51002"/>
    </source>
</evidence>
<gene>
    <name evidence="3" type="ORF">ETSY1_10150</name>
</gene>
<dbReference type="PIRSF" id="PIRSF000032">
    <property type="entry name" value="Cytochrome_b6"/>
    <property type="match status" value="1"/>
</dbReference>